<organism evidence="2 3">
    <name type="scientific">Acidaminococcus intestini (strain RyC-MR95)</name>
    <dbReference type="NCBI Taxonomy" id="568816"/>
    <lineage>
        <taxon>Bacteria</taxon>
        <taxon>Bacillati</taxon>
        <taxon>Bacillota</taxon>
        <taxon>Negativicutes</taxon>
        <taxon>Acidaminococcales</taxon>
        <taxon>Acidaminococcaceae</taxon>
        <taxon>Acidaminococcus</taxon>
    </lineage>
</organism>
<dbReference type="Pfam" id="PF25181">
    <property type="entry name" value="Phage_Bbp19"/>
    <property type="match status" value="1"/>
</dbReference>
<proteinExistence type="predicted"/>
<evidence type="ECO:0000313" key="2">
    <source>
        <dbReference type="EMBL" id="AEQ23044.1"/>
    </source>
</evidence>
<dbReference type="InParanoid" id="G4Q3X8"/>
<dbReference type="InterPro" id="IPR057447">
    <property type="entry name" value="Bbp19-like_phage"/>
</dbReference>
<keyword evidence="3" id="KW-1185">Reference proteome</keyword>
<reference evidence="2 3" key="1">
    <citation type="journal article" date="2011" name="J. Bacteriol.">
        <title>Complete genome sequence of Acidaminococcus intestini RYC-MR95, a Gram-negative bacterium from the phylum Firmicutes.</title>
        <authorList>
            <person name="D'Auria G."/>
            <person name="Galan J.C."/>
            <person name="Rodriguez-Alcayna M."/>
            <person name="Moya A."/>
            <person name="Baquero F."/>
            <person name="Latorre A."/>
        </authorList>
    </citation>
    <scope>NUCLEOTIDE SEQUENCE [LARGE SCALE GENOMIC DNA]</scope>
    <source>
        <strain evidence="2 3">RyC-MR95</strain>
    </source>
</reference>
<dbReference type="Proteomes" id="UP000007093">
    <property type="component" value="Chromosome"/>
</dbReference>
<dbReference type="RefSeq" id="WP_014128843.1">
    <property type="nucleotide sequence ID" value="NC_016077.1"/>
</dbReference>
<sequence length="117" mass="13685">MFKKSITEKDSYDYWHARATNEAVAIRNRDAYEYMLSDARGRWFLMSLMNETFYNSTTFTGNSTSFFNEGKRAVCVNIIRQIGHLLGADGLEKRLLAEKEYYEFIERLKEADEDGRG</sequence>
<dbReference type="PATRIC" id="fig|568816.4.peg.1780"/>
<dbReference type="EMBL" id="CP003058">
    <property type="protein sequence ID" value="AEQ23044.1"/>
    <property type="molecule type" value="Genomic_DNA"/>
</dbReference>
<dbReference type="eggNOG" id="ENOG502ZNZN">
    <property type="taxonomic scope" value="Bacteria"/>
</dbReference>
<dbReference type="STRING" id="568816.Acin_1833"/>
<protein>
    <recommendedName>
        <fullName evidence="1">Bbp19-like phage domain-containing protein</fullName>
    </recommendedName>
</protein>
<dbReference type="KEGG" id="ain:Acin_1833"/>
<evidence type="ECO:0000259" key="1">
    <source>
        <dbReference type="Pfam" id="PF25181"/>
    </source>
</evidence>
<gene>
    <name evidence="2" type="ordered locus">Acin_1833</name>
</gene>
<dbReference type="HOGENOM" id="CLU_2079633_0_0_9"/>
<dbReference type="AlphaFoldDB" id="G4Q3X8"/>
<evidence type="ECO:0000313" key="3">
    <source>
        <dbReference type="Proteomes" id="UP000007093"/>
    </source>
</evidence>
<accession>G4Q3X8</accession>
<feature type="domain" description="Bbp19-like phage" evidence="1">
    <location>
        <begin position="34"/>
        <end position="84"/>
    </location>
</feature>
<name>G4Q3X8_ACIIR</name>